<reference evidence="2 3" key="1">
    <citation type="submission" date="2021-05" db="EMBL/GenBank/DDBJ databases">
        <title>Culturable bacteria isolated from Daya Bay.</title>
        <authorList>
            <person name="Zheng W."/>
            <person name="Yu S."/>
            <person name="Huang Y."/>
        </authorList>
    </citation>
    <scope>NUCLEOTIDE SEQUENCE [LARGE SCALE GENOMIC DNA]</scope>
    <source>
        <strain evidence="2 3">DP4N28-5</strain>
    </source>
</reference>
<keyword evidence="1" id="KW-1133">Transmembrane helix</keyword>
<evidence type="ECO:0000256" key="1">
    <source>
        <dbReference type="SAM" id="Phobius"/>
    </source>
</evidence>
<dbReference type="RefSeq" id="WP_218391021.1">
    <property type="nucleotide sequence ID" value="NZ_JAHUZE010000001.1"/>
</dbReference>
<name>A0ABS6SYX4_9RHOB</name>
<protein>
    <submittedName>
        <fullName evidence="2">Uncharacterized protein</fullName>
    </submittedName>
</protein>
<sequence>MWRWFVYPGLILAILICAAPMGAVAWSSWFAEAHGCRLDESGYHPCVVNGTDWGGTLGALFISGWLMLVTIPLGGILTVVLIVVFLIDMIRRPKRAAQ</sequence>
<organism evidence="2 3">
    <name type="scientific">Maritimibacter dapengensis</name>
    <dbReference type="NCBI Taxonomy" id="2836868"/>
    <lineage>
        <taxon>Bacteria</taxon>
        <taxon>Pseudomonadati</taxon>
        <taxon>Pseudomonadota</taxon>
        <taxon>Alphaproteobacteria</taxon>
        <taxon>Rhodobacterales</taxon>
        <taxon>Roseobacteraceae</taxon>
        <taxon>Maritimibacter</taxon>
    </lineage>
</organism>
<keyword evidence="3" id="KW-1185">Reference proteome</keyword>
<accession>A0ABS6SYX4</accession>
<feature type="transmembrane region" description="Helical" evidence="1">
    <location>
        <begin position="57"/>
        <end position="87"/>
    </location>
</feature>
<keyword evidence="1" id="KW-0812">Transmembrane</keyword>
<comment type="caution">
    <text evidence="2">The sequence shown here is derived from an EMBL/GenBank/DDBJ whole genome shotgun (WGS) entry which is preliminary data.</text>
</comment>
<evidence type="ECO:0000313" key="3">
    <source>
        <dbReference type="Proteomes" id="UP000756530"/>
    </source>
</evidence>
<dbReference type="Proteomes" id="UP000756530">
    <property type="component" value="Unassembled WGS sequence"/>
</dbReference>
<proteinExistence type="predicted"/>
<keyword evidence="1" id="KW-0472">Membrane</keyword>
<gene>
    <name evidence="2" type="ORF">KJP28_04495</name>
</gene>
<dbReference type="EMBL" id="JAHUZE010000001">
    <property type="protein sequence ID" value="MBV7378173.1"/>
    <property type="molecule type" value="Genomic_DNA"/>
</dbReference>
<evidence type="ECO:0000313" key="2">
    <source>
        <dbReference type="EMBL" id="MBV7378173.1"/>
    </source>
</evidence>